<evidence type="ECO:0000259" key="4">
    <source>
        <dbReference type="PROSITE" id="PS51406"/>
    </source>
</evidence>
<feature type="compositionally biased region" description="Polar residues" evidence="1">
    <location>
        <begin position="211"/>
        <end position="220"/>
    </location>
</feature>
<dbReference type="InterPro" id="IPR003599">
    <property type="entry name" value="Ig_sub"/>
</dbReference>
<comment type="caution">
    <text evidence="5">The sequence shown here is derived from an EMBL/GenBank/DDBJ whole genome shotgun (WGS) entry which is preliminary data.</text>
</comment>
<dbReference type="PANTHER" id="PTHR45080">
    <property type="entry name" value="CONTACTIN 5"/>
    <property type="match status" value="1"/>
</dbReference>
<feature type="domain" description="Ig-like" evidence="3">
    <location>
        <begin position="216"/>
        <end position="300"/>
    </location>
</feature>
<dbReference type="PROSITE" id="PS51406">
    <property type="entry name" value="FIBRINOGEN_C_2"/>
    <property type="match status" value="1"/>
</dbReference>
<evidence type="ECO:0000256" key="1">
    <source>
        <dbReference type="SAM" id="MobiDB-lite"/>
    </source>
</evidence>
<evidence type="ECO:0000256" key="2">
    <source>
        <dbReference type="SAM" id="Phobius"/>
    </source>
</evidence>
<evidence type="ECO:0000259" key="3">
    <source>
        <dbReference type="PROSITE" id="PS50835"/>
    </source>
</evidence>
<dbReference type="Pfam" id="PF07679">
    <property type="entry name" value="I-set"/>
    <property type="match status" value="1"/>
</dbReference>
<keyword evidence="2" id="KW-0472">Membrane</keyword>
<dbReference type="Pfam" id="PF13927">
    <property type="entry name" value="Ig_3"/>
    <property type="match status" value="2"/>
</dbReference>
<keyword evidence="2" id="KW-1133">Transmembrane helix</keyword>
<dbReference type="InterPro" id="IPR050958">
    <property type="entry name" value="Cell_Adh-Cytoskel_Orgn"/>
</dbReference>
<keyword evidence="2" id="KW-0812">Transmembrane</keyword>
<evidence type="ECO:0000313" key="5">
    <source>
        <dbReference type="EMBL" id="CAH3175550.1"/>
    </source>
</evidence>
<dbReference type="SUPFAM" id="SSF56496">
    <property type="entry name" value="Fibrinogen C-terminal domain-like"/>
    <property type="match status" value="1"/>
</dbReference>
<dbReference type="InterPro" id="IPR013098">
    <property type="entry name" value="Ig_I-set"/>
</dbReference>
<protein>
    <submittedName>
        <fullName evidence="5">Uncharacterized protein</fullName>
    </submittedName>
</protein>
<feature type="transmembrane region" description="Helical" evidence="2">
    <location>
        <begin position="16"/>
        <end position="38"/>
    </location>
</feature>
<dbReference type="Proteomes" id="UP001159405">
    <property type="component" value="Unassembled WGS sequence"/>
</dbReference>
<proteinExistence type="predicted"/>
<gene>
    <name evidence="5" type="ORF">PLOB_00017034</name>
</gene>
<dbReference type="PANTHER" id="PTHR45080:SF30">
    <property type="entry name" value="HEPARAN SULFATE PROTEOGLYCAN 2"/>
    <property type="match status" value="1"/>
</dbReference>
<dbReference type="InterPro" id="IPR036179">
    <property type="entry name" value="Ig-like_dom_sf"/>
</dbReference>
<dbReference type="InterPro" id="IPR007110">
    <property type="entry name" value="Ig-like_dom"/>
</dbReference>
<dbReference type="InterPro" id="IPR013783">
    <property type="entry name" value="Ig-like_fold"/>
</dbReference>
<accession>A0ABN8R820</accession>
<sequence>MKSPTENTHTNGKKTLIGLCSTSCFLLSVVCCIALFHVEFRIHEQHRLISQLETFRQEIQREVAQVKQDCKKGRVTKSNHPDFWQNTKGRKVIYREKRDSSDASQNKSVTKAFEVKKLIKKELRLMQNKICAKDEKLCRPGPKGNTGRRGRRGPQGIPGPRGRSGPAGPPGKNGSIGPQGPMGIKGDRGLPGLPGSPGPRGPPGEKGAPGQSISAPSLLQPPVETTINASLTAILKCTAAGNPPPKVTWLKVNSTLPVGRHVVESSGALILQDIRPEDEGQYTCKAENLMGTINASARLTVQFGPQIFLSSNRLMAEQNQNVTIVCTATGQPQPTITWSKLGGVLPKGRTEEMNKALKIYQVTRDDGGIYTCKADNILGSAIAMAQLMVFSPLRFKVRPPQELTPVVGSTVRLPCVAESDLRPTLTWTKDDSILPVGSRILQDNTLVLGSIKISHKGSYTCRASNPLRTIEIKVKLNFPAAASCSLIRKHDSSASGNYVIDPDGEGGLAPFTVYCDMTAKNGVGVTVISHDSESRTSAKGYESYGAYSRDVRYKGASVSQLASLTRVSSHCEQFIKYDCYGSVLLYNNVLHGWWVSRDSTKMRYWGGGSGNGKCACGMTNSCANPSYGCNCDKNDDVWREDSGLLTDKTKLPVIQLRFGDTGDTKEQGYHTLGKLKCFGRA</sequence>
<dbReference type="SUPFAM" id="SSF48726">
    <property type="entry name" value="Immunoglobulin"/>
    <property type="match status" value="3"/>
</dbReference>
<name>A0ABN8R820_9CNID</name>
<keyword evidence="6" id="KW-1185">Reference proteome</keyword>
<dbReference type="Gene3D" id="2.60.120.1000">
    <property type="match status" value="1"/>
</dbReference>
<dbReference type="InterPro" id="IPR036056">
    <property type="entry name" value="Fibrinogen-like_C"/>
</dbReference>
<dbReference type="Pfam" id="PF01391">
    <property type="entry name" value="Collagen"/>
    <property type="match status" value="1"/>
</dbReference>
<organism evidence="5 6">
    <name type="scientific">Porites lobata</name>
    <dbReference type="NCBI Taxonomy" id="104759"/>
    <lineage>
        <taxon>Eukaryota</taxon>
        <taxon>Metazoa</taxon>
        <taxon>Cnidaria</taxon>
        <taxon>Anthozoa</taxon>
        <taxon>Hexacorallia</taxon>
        <taxon>Scleractinia</taxon>
        <taxon>Fungiina</taxon>
        <taxon>Poritidae</taxon>
        <taxon>Porites</taxon>
    </lineage>
</organism>
<feature type="compositionally biased region" description="Low complexity" evidence="1">
    <location>
        <begin position="154"/>
        <end position="166"/>
    </location>
</feature>
<dbReference type="Gene3D" id="2.60.40.10">
    <property type="entry name" value="Immunoglobulins"/>
    <property type="match status" value="3"/>
</dbReference>
<dbReference type="NCBIfam" id="NF040941">
    <property type="entry name" value="GGGWT_bact"/>
    <property type="match status" value="1"/>
</dbReference>
<dbReference type="InterPro" id="IPR008160">
    <property type="entry name" value="Collagen"/>
</dbReference>
<dbReference type="EMBL" id="CALNXK010000201">
    <property type="protein sequence ID" value="CAH3175550.1"/>
    <property type="molecule type" value="Genomic_DNA"/>
</dbReference>
<evidence type="ECO:0000313" key="6">
    <source>
        <dbReference type="Proteomes" id="UP001159405"/>
    </source>
</evidence>
<feature type="region of interest" description="Disordered" evidence="1">
    <location>
        <begin position="136"/>
        <end position="220"/>
    </location>
</feature>
<dbReference type="SMART" id="SM00409">
    <property type="entry name" value="IG"/>
    <property type="match status" value="3"/>
</dbReference>
<feature type="domain" description="Fibrinogen C-terminal" evidence="4">
    <location>
        <begin position="475"/>
        <end position="530"/>
    </location>
</feature>
<feature type="domain" description="Ig-like" evidence="3">
    <location>
        <begin position="392"/>
        <end position="477"/>
    </location>
</feature>
<dbReference type="SMART" id="SM00408">
    <property type="entry name" value="IGc2"/>
    <property type="match status" value="3"/>
</dbReference>
<dbReference type="InterPro" id="IPR002181">
    <property type="entry name" value="Fibrinogen_a/b/g_C_dom"/>
</dbReference>
<reference evidence="5 6" key="1">
    <citation type="submission" date="2022-05" db="EMBL/GenBank/DDBJ databases">
        <authorList>
            <consortium name="Genoscope - CEA"/>
            <person name="William W."/>
        </authorList>
    </citation>
    <scope>NUCLEOTIDE SEQUENCE [LARGE SCALE GENOMIC DNA]</scope>
</reference>
<dbReference type="PROSITE" id="PS50835">
    <property type="entry name" value="IG_LIKE"/>
    <property type="match status" value="3"/>
</dbReference>
<feature type="domain" description="Ig-like" evidence="3">
    <location>
        <begin position="305"/>
        <end position="390"/>
    </location>
</feature>
<dbReference type="InterPro" id="IPR003598">
    <property type="entry name" value="Ig_sub2"/>
</dbReference>